<name>A0A024VA25_PLAFA</name>
<organism evidence="1 2">
    <name type="scientific">Plasmodium falciparum Vietnam Oak-Knoll</name>
    <name type="common">FVO</name>
    <dbReference type="NCBI Taxonomy" id="1036723"/>
    <lineage>
        <taxon>Eukaryota</taxon>
        <taxon>Sar</taxon>
        <taxon>Alveolata</taxon>
        <taxon>Apicomplexa</taxon>
        <taxon>Aconoidasida</taxon>
        <taxon>Haemosporida</taxon>
        <taxon>Plasmodiidae</taxon>
        <taxon>Plasmodium</taxon>
        <taxon>Plasmodium (Laverania)</taxon>
    </lineage>
</organism>
<evidence type="ECO:0000313" key="2">
    <source>
        <dbReference type="Proteomes" id="UP000030690"/>
    </source>
</evidence>
<accession>A0A024VA25</accession>
<proteinExistence type="predicted"/>
<reference evidence="1 2" key="1">
    <citation type="submission" date="2013-02" db="EMBL/GenBank/DDBJ databases">
        <title>The Genome Annotation of Plasmodium falciparum Vietnam Oak-Knoll (FVO).</title>
        <authorList>
            <consortium name="The Broad Institute Genome Sequencing Platform"/>
            <consortium name="The Broad Institute Genome Sequencing Center for Infectious Disease"/>
            <person name="Neafsey D."/>
            <person name="Hoffman S."/>
            <person name="Volkman S."/>
            <person name="Rosenthal P."/>
            <person name="Walker B."/>
            <person name="Young S.K."/>
            <person name="Zeng Q."/>
            <person name="Gargeya S."/>
            <person name="Fitzgerald M."/>
            <person name="Haas B."/>
            <person name="Abouelleil A."/>
            <person name="Allen A.W."/>
            <person name="Alvarado L."/>
            <person name="Arachchi H.M."/>
            <person name="Berlin A.M."/>
            <person name="Chapman S.B."/>
            <person name="Gainer-Dewar J."/>
            <person name="Goldberg J."/>
            <person name="Griggs A."/>
            <person name="Gujja S."/>
            <person name="Hansen M."/>
            <person name="Howarth C."/>
            <person name="Imamovic A."/>
            <person name="Ireland A."/>
            <person name="Larimer J."/>
            <person name="McCowan C."/>
            <person name="Murphy C."/>
            <person name="Pearson M."/>
            <person name="Poon T.W."/>
            <person name="Priest M."/>
            <person name="Roberts A."/>
            <person name="Saif S."/>
            <person name="Shea T."/>
            <person name="Sisk P."/>
            <person name="Sykes S."/>
            <person name="Wortman J."/>
            <person name="Nusbaum C."/>
            <person name="Birren B."/>
        </authorList>
    </citation>
    <scope>NUCLEOTIDE SEQUENCE [LARGE SCALE GENOMIC DNA]</scope>
    <source>
        <strain evidence="2">Vietnam Oak-Knoll (FVO)</strain>
    </source>
</reference>
<evidence type="ECO:0000313" key="1">
    <source>
        <dbReference type="EMBL" id="ETW19427.1"/>
    </source>
</evidence>
<dbReference type="Proteomes" id="UP000030690">
    <property type="component" value="Unassembled WGS sequence"/>
</dbReference>
<protein>
    <submittedName>
        <fullName evidence="1">Uncharacterized protein</fullName>
    </submittedName>
</protein>
<dbReference type="OrthoDB" id="371620at2759"/>
<gene>
    <name evidence="1" type="ORF">PFFVO_01606</name>
</gene>
<dbReference type="AlphaFoldDB" id="A0A024VA25"/>
<reference evidence="1 2" key="2">
    <citation type="submission" date="2013-02" db="EMBL/GenBank/DDBJ databases">
        <title>The Genome Sequence of Plasmodium falciparum Vietnam Oak-Knoll (FVO).</title>
        <authorList>
            <consortium name="The Broad Institute Genome Sequencing Platform"/>
            <consortium name="The Broad Institute Genome Sequencing Center for Infectious Disease"/>
            <person name="Neafsey D."/>
            <person name="Cheeseman I."/>
            <person name="Volkman S."/>
            <person name="Adams J."/>
            <person name="Walker B."/>
            <person name="Young S.K."/>
            <person name="Zeng Q."/>
            <person name="Gargeya S."/>
            <person name="Fitzgerald M."/>
            <person name="Haas B."/>
            <person name="Abouelleil A."/>
            <person name="Alvarado L."/>
            <person name="Arachchi H.M."/>
            <person name="Berlin A.M."/>
            <person name="Chapman S.B."/>
            <person name="Dewar J."/>
            <person name="Goldberg J."/>
            <person name="Griggs A."/>
            <person name="Gujja S."/>
            <person name="Hansen M."/>
            <person name="Howarth C."/>
            <person name="Imamovic A."/>
            <person name="Larimer J."/>
            <person name="McCowan C."/>
            <person name="Murphy C."/>
            <person name="Neiman D."/>
            <person name="Pearson M."/>
            <person name="Priest M."/>
            <person name="Roberts A."/>
            <person name="Saif S."/>
            <person name="Shea T."/>
            <person name="Sisk P."/>
            <person name="Sykes S."/>
            <person name="Wortman J."/>
            <person name="Nusbaum C."/>
            <person name="Birren B."/>
        </authorList>
    </citation>
    <scope>NUCLEOTIDE SEQUENCE [LARGE SCALE GENOMIC DNA]</scope>
    <source>
        <strain evidence="2">Vietnam Oak-Knoll (FVO)</strain>
    </source>
</reference>
<dbReference type="EMBL" id="KI925065">
    <property type="protein sequence ID" value="ETW19427.1"/>
    <property type="molecule type" value="Genomic_DNA"/>
</dbReference>
<sequence>MFILKRAFSRFINHNTSRKSVRKSLHKNVPQYKYNSTNNNVMDQNENNRISRPQRAGGLLNTFYESFIYGCGFFLSNRLLDQIFGPRTYDTYINNNEDNFNNQPTNNYSNDNMNTYSSEHIGNNDPTIDDNDFQQDIGLDDDTFDF</sequence>